<dbReference type="GeneID" id="115884265"/>
<dbReference type="Proteomes" id="UP000504635">
    <property type="component" value="Unplaced"/>
</dbReference>
<feature type="compositionally biased region" description="Basic and acidic residues" evidence="1">
    <location>
        <begin position="2638"/>
        <end position="2647"/>
    </location>
</feature>
<feature type="compositionally biased region" description="Polar residues" evidence="1">
    <location>
        <begin position="815"/>
        <end position="830"/>
    </location>
</feature>
<feature type="compositionally biased region" description="Basic and acidic residues" evidence="1">
    <location>
        <begin position="1689"/>
        <end position="1706"/>
    </location>
</feature>
<feature type="compositionally biased region" description="Basic and acidic residues" evidence="1">
    <location>
        <begin position="526"/>
        <end position="543"/>
    </location>
</feature>
<evidence type="ECO:0000256" key="1">
    <source>
        <dbReference type="SAM" id="MobiDB-lite"/>
    </source>
</evidence>
<feature type="compositionally biased region" description="Basic and acidic residues" evidence="1">
    <location>
        <begin position="1741"/>
        <end position="1750"/>
    </location>
</feature>
<feature type="region of interest" description="Disordered" evidence="1">
    <location>
        <begin position="489"/>
        <end position="543"/>
    </location>
</feature>
<feature type="region of interest" description="Disordered" evidence="1">
    <location>
        <begin position="2638"/>
        <end position="2658"/>
    </location>
</feature>
<feature type="domain" description="Protein UNC80 central region" evidence="3">
    <location>
        <begin position="1228"/>
        <end position="1994"/>
    </location>
</feature>
<feature type="region of interest" description="Disordered" evidence="1">
    <location>
        <begin position="293"/>
        <end position="320"/>
    </location>
</feature>
<feature type="compositionally biased region" description="Basic and acidic residues" evidence="1">
    <location>
        <begin position="804"/>
        <end position="814"/>
    </location>
</feature>
<feature type="region of interest" description="Disordered" evidence="1">
    <location>
        <begin position="357"/>
        <end position="415"/>
    </location>
</feature>
<keyword evidence="5" id="KW-1185">Reference proteome</keyword>
<dbReference type="GO" id="GO:0034703">
    <property type="term" value="C:cation channel complex"/>
    <property type="evidence" value="ECO:0007669"/>
    <property type="project" value="TreeGrafter"/>
</dbReference>
<evidence type="ECO:0000259" key="4">
    <source>
        <dbReference type="Pfam" id="PF20262"/>
    </source>
</evidence>
<feature type="compositionally biased region" description="Polar residues" evidence="1">
    <location>
        <begin position="360"/>
        <end position="379"/>
    </location>
</feature>
<evidence type="ECO:0000259" key="3">
    <source>
        <dbReference type="Pfam" id="PF19424"/>
    </source>
</evidence>
<feature type="compositionally biased region" description="Basic and acidic residues" evidence="1">
    <location>
        <begin position="3119"/>
        <end position="3132"/>
    </location>
</feature>
<dbReference type="FunCoup" id="A0A6J2Y4P0">
    <property type="interactions" value="150"/>
</dbReference>
<feature type="compositionally biased region" description="Basic residues" evidence="1">
    <location>
        <begin position="1540"/>
        <end position="1549"/>
    </location>
</feature>
<feature type="compositionally biased region" description="Polar residues" evidence="1">
    <location>
        <begin position="1500"/>
        <end position="1515"/>
    </location>
</feature>
<feature type="region of interest" description="Disordered" evidence="1">
    <location>
        <begin position="1986"/>
        <end position="2009"/>
    </location>
</feature>
<dbReference type="CTD" id="285175"/>
<reference evidence="6" key="1">
    <citation type="submission" date="2025-08" db="UniProtKB">
        <authorList>
            <consortium name="RefSeq"/>
        </authorList>
    </citation>
    <scope>IDENTIFICATION</scope>
    <source>
        <tissue evidence="6">Gonads</tissue>
    </source>
</reference>
<feature type="domain" description="Protein UNC80 C-terminal" evidence="4">
    <location>
        <begin position="2004"/>
        <end position="3079"/>
    </location>
</feature>
<feature type="region of interest" description="Disordered" evidence="1">
    <location>
        <begin position="3076"/>
        <end position="3239"/>
    </location>
</feature>
<feature type="compositionally biased region" description="Basic and acidic residues" evidence="1">
    <location>
        <begin position="491"/>
        <end position="509"/>
    </location>
</feature>
<protein>
    <submittedName>
        <fullName evidence="6">Protein unc-80 homolog isoform X1</fullName>
    </submittedName>
</protein>
<feature type="region of interest" description="Disordered" evidence="1">
    <location>
        <begin position="1492"/>
        <end position="1556"/>
    </location>
</feature>
<feature type="compositionally biased region" description="Basic and acidic residues" evidence="1">
    <location>
        <begin position="393"/>
        <end position="407"/>
    </location>
</feature>
<dbReference type="OrthoDB" id="5584001at2759"/>
<feature type="compositionally biased region" description="Basic residues" evidence="1">
    <location>
        <begin position="3289"/>
        <end position="3300"/>
    </location>
</feature>
<dbReference type="Pfam" id="PF19424">
    <property type="entry name" value="UNC80"/>
    <property type="match status" value="1"/>
</dbReference>
<dbReference type="InterPro" id="IPR046460">
    <property type="entry name" value="UNC80_C"/>
</dbReference>
<feature type="region of interest" description="Disordered" evidence="1">
    <location>
        <begin position="1689"/>
        <end position="1770"/>
    </location>
</feature>
<feature type="compositionally biased region" description="Polar residues" evidence="1">
    <location>
        <begin position="2937"/>
        <end position="2947"/>
    </location>
</feature>
<dbReference type="RefSeq" id="XP_030758637.1">
    <property type="nucleotide sequence ID" value="XM_030902777.1"/>
</dbReference>
<feature type="compositionally biased region" description="Polar residues" evidence="1">
    <location>
        <begin position="3330"/>
        <end position="3376"/>
    </location>
</feature>
<feature type="compositionally biased region" description="Polar residues" evidence="1">
    <location>
        <begin position="3136"/>
        <end position="3184"/>
    </location>
</feature>
<feature type="compositionally biased region" description="Pro residues" evidence="1">
    <location>
        <begin position="3317"/>
        <end position="3329"/>
    </location>
</feature>
<evidence type="ECO:0000259" key="2">
    <source>
        <dbReference type="Pfam" id="PF15778"/>
    </source>
</evidence>
<proteinExistence type="predicted"/>
<dbReference type="PANTHER" id="PTHR31781">
    <property type="entry name" value="UNC80"/>
    <property type="match status" value="1"/>
</dbReference>
<dbReference type="KEGG" id="soy:115884265"/>
<gene>
    <name evidence="6" type="primary">LOC115884265</name>
</gene>
<feature type="region of interest" description="Disordered" evidence="1">
    <location>
        <begin position="3418"/>
        <end position="3437"/>
    </location>
</feature>
<dbReference type="GO" id="GO:0030424">
    <property type="term" value="C:axon"/>
    <property type="evidence" value="ECO:0007669"/>
    <property type="project" value="TreeGrafter"/>
</dbReference>
<feature type="compositionally biased region" description="Basic and acidic residues" evidence="1">
    <location>
        <begin position="1717"/>
        <end position="1732"/>
    </location>
</feature>
<dbReference type="InterPro" id="IPR031542">
    <property type="entry name" value="UNC80_N"/>
</dbReference>
<sequence length="3530" mass="397803">MHPQERDAPGETILGDMALPIPIQIFLWRQVSPFVRPKLGKLHEASCMFCQHAITGHHELKEACKIFEKVLVQNLFSGLKKDLTEAVKTIPRWRLIQAALPHVMHSVQSVLYNRMKDGNLQSLGAVETKLLYTLHWILLDAADECADADYEKGIFHYSQFHYLFSVPTITLFVYLFAPLCQNLKESDFQNFRLENGLKIWQPMWEFRHPEAPCFIYHCKPKPKFFHGKSAKWKTQCGDVFMGKHGHVDTTMIGRESPTLSQQVSASSSDQQHAFSGIPPTTVTVTATITTKSEDEAGWVSSPKDTVFPETIPEESSSTEEEHVVIFRLPSLHESDGFLRDPSVYTAETSIIQLAMRRNGRTNNINKSLDQTSSTASTDSKSPRPPMQKIGSSTDKDSVDSGEKKPEQNEQSTKFGSHHIMDLTAATFLDVGVLRCLFITHWQEEGIYWALHFLYNRLRDISEETAAQHQPRKRSNSLPIPKIEVSFYQNSETKKTPENKDFIEVPDPRDVTLLPESPTESPYTHRKQSDDSLHKRAASEKGRRRMKIADLKAFVETKLLSKSDKALEKIGQEDPKPLDQTQPVRLHNIAKKILDDYHRSLDTSEDMSKKNSGLSKSYEPIPSNLVKGKSMPSLSCLIDEINSEGFIEESRWDARRTSKSIHAQPMANPIITVTEHTPTPSPDYLRRQGSIDSQIDGASLSGRLGNWQERKSSLTRSQTDSNITYTHEDIPEAPGATCYITKEGDIDFNVVLKGVYRTSLRESTSCTLRVLEVILNLLELLIDMGILKQTHKEEHQPNYSGEDQETPKKTEKEKVSASNTHTSFPGDTMSNEKYIPPHTYVMSTIVRVLKHLGCPHGCADGQRGPAAEFLRTQCQNILSRLHKSNQKLFKKFLRDFVKFQPLTEILEVLHAYLGYCIDPTSLLSPLTLGGTAGVRGIESHVVSHCFKPLVTRFVEASKEIRSHDNMSLYCEIRQLMTYVKEGHGGSFRRVALSALLDTAEKNSKKEGNIQTTRVIRHMHQSSANVDDNDTIDNQGESTTYTIDDKGVVRKLLFKKRSTSSTCASLLETETEEFGKANQSPLGNLRKKHHILTPRQSEKALGIVPDTISLKSTKKSKIGGIVTNWFKKGDSQSVDECEMPDNGDSFNDTASFISFRQSSKHYQQRSSRGHVSHTLQKAKRRMEDKLKFLKKGKKKDGSMEESGGGSKCFSRRNSFEIGETSRESEVVFLKERKLIPTGMVYNGTQRLAFLLETCPPGTVPDAFLLASALDLPNSAMVARATLFLECAYFVHCCNKGQWPSWMKLSFPMFRPSGPLPTRGSSHSGNRRSHIMQRAAGKMFHQWAEVIGHRLEEMINADQEYLNDMHSMVNDPDKQKELQIQDEEEDYLDEASIYSYGSNCPMPLRLIACVLLQEITAFLRETYQTLPKTCKSAGKERPPPWEKFYSKEANRRWSMALSSMGHSQTSAQSLQSITGDRDPTLGQAERKISFVLHEPEPDHNESEASSNATVTMQASQNPEDGKKSQGRPYLLRRGTAAPSGGSFKRRSLKLRRGTKEGKDMEMEWRIQECVKRTDSIQSKRKVSSLSDRSDTSEPGATGEVSGEESPGILSDDQPPESPTDSNDADDTPKNMPWLKVMVQISNGMYFYCNHQNFCHPFCHRRVMRGCSRLIKAVRKVYGEEFGVIDDKFVNESETKKKSNKKDKNNRKVSDQTSSQVSPIRRKDSVGKRDRIDKNLDGSQASKLASKDSSRDIADSDGGNSCSKNVDDGRPTEAPPILKYIQSQVKDAYHAPLATLLKGAVILTEENFSDIVPVAWELLLEMNQEVAAAAASLFILSAVKAPSQVTEIMQHGLTNTNPAIRINAILRFQVLWKLRFQVWPRMEENAHVLFKIPPPGIEFTLPSPKIGIESLDVVDSPWELLVKTKVEEVTINQERHRSLVTATKTRKKQQTELIKMALQAQDDKKREARENFLITTIPITIQAAHEPSLYHTSEEHEDDDDQPDGQTRNTGHHLHSAHSLFPSCLCSAVVSIINLLDDAAVSADGCAVYEVAYSVIWTCLVEDSALFLRYILERLTRDQQEQMFKILRHLIRFIPKLPQQAAFALYNYIIGYVMFYVRSPHEEGQQLIGSALSLLWMVVHSVHGIMFKDLKQILRKEQCDASILLTANVPSAKKIIVHGPQDPDAGGIPTQFQVNENTQFWQILKEALDFFRIEESKKEEYFLTDYKTHQIRNPSAYVRDYYFFKRSQYPQLELVHMEPEEGFHALQKEELVHKFVESGKVLLTWAILKNVDMVVQRVVFLHEELIKLPSFPRKALESNLDLYKSGPLGKELLGLDVLHKFMWVRLIARMFEAMAGNFAYSGDIHLFVNVLNGALILHTEDACILRYVMATYINAAFHFKNIFSTNGYLLIMPTLLKIYSNHQTNKLVTTTIEYAVKEFYTMNRKPFILQMFGSVSAMLDTDEEGMYGNAHKIQSSCLFNLLLSLETPSPDPLNIAELVKEPVKAIDFCYHDEDNDVTVLDCISMCVMVVSYSAESCRGYQMMVILEAILPYYVDKIQNSVYIANSIKRFKKNERDIINQLSIAVRCLIENCSELTKFSSKRVYNGPHRSSPEHKGSSQRNFRGPYSPGFDFEDDSHSKFMSEHNRTKSMYENDTENSEVQRAEYRRPRDVLLSLVGEFVLKVNERIAEIMKKDTDGKTIEVLDCRSHVRLADIAHALLKVSPYDPESMACRGLQYYMSYVLPATDWGDDAMRPAFVTLLKRLEKVFSKIQKKPSIRRNTDWDAAAGLLKGVYNTMIKYPYIINWHQIKQLVTVCQCLIVTECCVEGVSGATAALLSQAPPPNFCSMVVRLIALQIQDGQEFCTLETVCGGSTFPTQEKTESVIINLIMPLCLRVGSGRKDVPKIKPSDVSFAITLVLHAMSPPNIKAAAQSGPNPKGTAETRTGSLTFTGTRDTKTASKINTSLYEVSFLALKMIAICFEEHLINDWIKIGRTMRELGKRNEAATFLWDFLDFVVTHRTPLYILMQPFIFLKLAQPPISDFERNMHQRIRDKIRSIGLPLPKSKGAILMELATRMKKLKEELSGSTEAEESRKENPQTNVHITSEIQRPQRQSMISGLLPSWDHHQRSSTHEYLHSHLKGSSTSISHASTPVQKTTGTTEEPCGSTTLCNTQGSSTSTSHASTPIQKTTGTSEETSGGTTPCNAQDRSSQRSSTSDEAHPTNYHHPINPQPNHHPPSTTHKTAHKLRFVSSVEFKHSSGETSLTPLSPSSPVEEEEVHQKSRLQRMMPQSRKTFRLRSKSRSKKSSELSHLKLDSELDSPPGPQTFSPPPVQTPTQMFPNGLQIDSSTPYTPLPNETPSLPTSPQVSTPPANQSQSGHQYLHQQYSNQSNSGLDNQKVGFQNQNSFSAIDSHRLRIATRGKSAEGSWDEDSAISQTSSTSGYRESYPVMHLKDTLETSPKTFPPLASPDLHSLPSTSSAATNNFLHIDNSSPDCSLNDNCEKTALLDQEDQSSSKDSLLIVFDQETQDETTLI</sequence>
<dbReference type="GO" id="GO:0055080">
    <property type="term" value="P:monoatomic cation homeostasis"/>
    <property type="evidence" value="ECO:0007669"/>
    <property type="project" value="TreeGrafter"/>
</dbReference>
<dbReference type="Pfam" id="PF15778">
    <property type="entry name" value="UNC80_N"/>
    <property type="match status" value="1"/>
</dbReference>
<dbReference type="Pfam" id="PF20262">
    <property type="entry name" value="UNC80_C"/>
    <property type="match status" value="1"/>
</dbReference>
<feature type="compositionally biased region" description="Low complexity" evidence="1">
    <location>
        <begin position="3185"/>
        <end position="3210"/>
    </location>
</feature>
<feature type="compositionally biased region" description="Polar residues" evidence="1">
    <location>
        <begin position="3093"/>
        <end position="3112"/>
    </location>
</feature>
<feature type="compositionally biased region" description="Basic and acidic residues" evidence="1">
    <location>
        <begin position="3301"/>
        <end position="3312"/>
    </location>
</feature>
<name>A0A6J2Y4P0_SITOR</name>
<feature type="region of interest" description="Disordered" evidence="1">
    <location>
        <begin position="791"/>
        <end position="830"/>
    </location>
</feature>
<feature type="region of interest" description="Disordered" evidence="1">
    <location>
        <begin position="2924"/>
        <end position="2947"/>
    </location>
</feature>
<feature type="region of interest" description="Disordered" evidence="1">
    <location>
        <begin position="3251"/>
        <end position="3376"/>
    </location>
</feature>
<organism evidence="5 6">
    <name type="scientific">Sitophilus oryzae</name>
    <name type="common">Rice weevil</name>
    <name type="synonym">Curculio oryzae</name>
    <dbReference type="NCBI Taxonomy" id="7048"/>
    <lineage>
        <taxon>Eukaryota</taxon>
        <taxon>Metazoa</taxon>
        <taxon>Ecdysozoa</taxon>
        <taxon>Arthropoda</taxon>
        <taxon>Hexapoda</taxon>
        <taxon>Insecta</taxon>
        <taxon>Pterygota</taxon>
        <taxon>Neoptera</taxon>
        <taxon>Endopterygota</taxon>
        <taxon>Coleoptera</taxon>
        <taxon>Polyphaga</taxon>
        <taxon>Cucujiformia</taxon>
        <taxon>Curculionidae</taxon>
        <taxon>Dryophthorinae</taxon>
        <taxon>Sitophilus</taxon>
    </lineage>
</organism>
<feature type="region of interest" description="Disordered" evidence="1">
    <location>
        <begin position="1572"/>
        <end position="1627"/>
    </location>
</feature>
<evidence type="ECO:0000313" key="6">
    <source>
        <dbReference type="RefSeq" id="XP_030758637.1"/>
    </source>
</evidence>
<feature type="compositionally biased region" description="Low complexity" evidence="1">
    <location>
        <begin position="3256"/>
        <end position="3268"/>
    </location>
</feature>
<dbReference type="InterPro" id="IPR045852">
    <property type="entry name" value="UNC80_central"/>
</dbReference>
<dbReference type="InParanoid" id="A0A6J2Y4P0"/>
<evidence type="ECO:0000313" key="5">
    <source>
        <dbReference type="Proteomes" id="UP000504635"/>
    </source>
</evidence>
<accession>A0A6J2Y4P0</accession>
<dbReference type="PANTHER" id="PTHR31781:SF1">
    <property type="entry name" value="PROTEIN UNC-80 HOMOLOG"/>
    <property type="match status" value="1"/>
</dbReference>
<dbReference type="GO" id="GO:0005261">
    <property type="term" value="F:monoatomic cation channel activity"/>
    <property type="evidence" value="ECO:0007669"/>
    <property type="project" value="TreeGrafter"/>
</dbReference>
<feature type="domain" description="Cation channel complex component UNC80 N-terminal" evidence="2">
    <location>
        <begin position="18"/>
        <end position="221"/>
    </location>
</feature>